<dbReference type="Proteomes" id="UP001472677">
    <property type="component" value="Unassembled WGS sequence"/>
</dbReference>
<reference evidence="2 3" key="1">
    <citation type="journal article" date="2024" name="G3 (Bethesda)">
        <title>Genome assembly of Hibiscus sabdariffa L. provides insights into metabolisms of medicinal natural products.</title>
        <authorList>
            <person name="Kim T."/>
        </authorList>
    </citation>
    <scope>NUCLEOTIDE SEQUENCE [LARGE SCALE GENOMIC DNA]</scope>
    <source>
        <strain evidence="2">TK-2024</strain>
        <tissue evidence="2">Old leaves</tissue>
    </source>
</reference>
<protein>
    <submittedName>
        <fullName evidence="2">Uncharacterized protein</fullName>
    </submittedName>
</protein>
<sequence length="133" mass="14517">MQTLHELFFFNYLLPTTTTQSVERKTLNLVVVGSSPTVGFHEDEDTKLDLYLATGKLLPVVKIVLQNETKDISTPAATIKESDSTVQTSLGTKDIYKPEEDGKDELESSAPSSVIPSETESADDADLCCCNSE</sequence>
<feature type="region of interest" description="Disordered" evidence="1">
    <location>
        <begin position="79"/>
        <end position="133"/>
    </location>
</feature>
<proteinExistence type="predicted"/>
<keyword evidence="3" id="KW-1185">Reference proteome</keyword>
<gene>
    <name evidence="2" type="ORF">V6N12_050065</name>
</gene>
<evidence type="ECO:0000313" key="2">
    <source>
        <dbReference type="EMBL" id="KAK8600209.1"/>
    </source>
</evidence>
<feature type="compositionally biased region" description="Polar residues" evidence="1">
    <location>
        <begin position="109"/>
        <end position="119"/>
    </location>
</feature>
<name>A0ABR2GBC2_9ROSI</name>
<organism evidence="2 3">
    <name type="scientific">Hibiscus sabdariffa</name>
    <name type="common">roselle</name>
    <dbReference type="NCBI Taxonomy" id="183260"/>
    <lineage>
        <taxon>Eukaryota</taxon>
        <taxon>Viridiplantae</taxon>
        <taxon>Streptophyta</taxon>
        <taxon>Embryophyta</taxon>
        <taxon>Tracheophyta</taxon>
        <taxon>Spermatophyta</taxon>
        <taxon>Magnoliopsida</taxon>
        <taxon>eudicotyledons</taxon>
        <taxon>Gunneridae</taxon>
        <taxon>Pentapetalae</taxon>
        <taxon>rosids</taxon>
        <taxon>malvids</taxon>
        <taxon>Malvales</taxon>
        <taxon>Malvaceae</taxon>
        <taxon>Malvoideae</taxon>
        <taxon>Hibiscus</taxon>
    </lineage>
</organism>
<evidence type="ECO:0000313" key="3">
    <source>
        <dbReference type="Proteomes" id="UP001472677"/>
    </source>
</evidence>
<comment type="caution">
    <text evidence="2">The sequence shown here is derived from an EMBL/GenBank/DDBJ whole genome shotgun (WGS) entry which is preliminary data.</text>
</comment>
<evidence type="ECO:0000256" key="1">
    <source>
        <dbReference type="SAM" id="MobiDB-lite"/>
    </source>
</evidence>
<accession>A0ABR2GBC2</accession>
<dbReference type="EMBL" id="JBBPBM010000001">
    <property type="protein sequence ID" value="KAK8600209.1"/>
    <property type="molecule type" value="Genomic_DNA"/>
</dbReference>